<keyword evidence="9 11" id="KW-0460">Magnesium</keyword>
<evidence type="ECO:0000256" key="2">
    <source>
        <dbReference type="ARBA" id="ARBA00005075"/>
    </source>
</evidence>
<comment type="function">
    <text evidence="11">Catalyzes the transformation of pimelate into pimeloyl-CoA with concomitant hydrolysis of ATP to AMP.</text>
</comment>
<dbReference type="Pfam" id="PF03744">
    <property type="entry name" value="BioW"/>
    <property type="match status" value="1"/>
</dbReference>
<protein>
    <recommendedName>
        <fullName evidence="4 11">6-carboxyhexanoate--CoA ligase</fullName>
        <ecNumber evidence="4 11">6.2.1.14</ecNumber>
    </recommendedName>
    <alternativeName>
        <fullName evidence="11">Pimeloyl-CoA synthase</fullName>
    </alternativeName>
</protein>
<reference evidence="12 13" key="1">
    <citation type="submission" date="2017-04" db="EMBL/GenBank/DDBJ databases">
        <title>Bacillus krulwichiae AM31D Genome sequencing and assembly.</title>
        <authorList>
            <person name="Krulwich T.A."/>
            <person name="Anastor L."/>
            <person name="Ehrlich R."/>
            <person name="Ehrlich G.D."/>
            <person name="Janto B."/>
        </authorList>
    </citation>
    <scope>NUCLEOTIDE SEQUENCE [LARGE SCALE GENOMIC DNA]</scope>
    <source>
        <strain evidence="12 13">AM31D</strain>
    </source>
</reference>
<evidence type="ECO:0000313" key="13">
    <source>
        <dbReference type="Proteomes" id="UP000193006"/>
    </source>
</evidence>
<evidence type="ECO:0000256" key="4">
    <source>
        <dbReference type="ARBA" id="ARBA00012984"/>
    </source>
</evidence>
<evidence type="ECO:0000256" key="5">
    <source>
        <dbReference type="ARBA" id="ARBA00022598"/>
    </source>
</evidence>
<evidence type="ECO:0000256" key="9">
    <source>
        <dbReference type="ARBA" id="ARBA00022842"/>
    </source>
</evidence>
<dbReference type="KEGG" id="bkw:BkAM31D_02740"/>
<dbReference type="GO" id="GO:0042410">
    <property type="term" value="F:6-carboxyhexanoate-CoA ligase activity"/>
    <property type="evidence" value="ECO:0007669"/>
    <property type="project" value="UniProtKB-UniRule"/>
</dbReference>
<keyword evidence="5 11" id="KW-0436">Ligase</keyword>
<evidence type="ECO:0000256" key="11">
    <source>
        <dbReference type="HAMAP-Rule" id="MF_00668"/>
    </source>
</evidence>
<keyword evidence="13" id="KW-1185">Reference proteome</keyword>
<dbReference type="UniPathway" id="UPA00999">
    <property type="reaction ID" value="UER00351"/>
</dbReference>
<evidence type="ECO:0000313" key="12">
    <source>
        <dbReference type="EMBL" id="ARK28858.1"/>
    </source>
</evidence>
<dbReference type="AlphaFoldDB" id="A0A1X9M5Y2"/>
<evidence type="ECO:0000256" key="6">
    <source>
        <dbReference type="ARBA" id="ARBA00022741"/>
    </source>
</evidence>
<organism evidence="12 13">
    <name type="scientific">Halalkalibacter krulwichiae</name>
    <dbReference type="NCBI Taxonomy" id="199441"/>
    <lineage>
        <taxon>Bacteria</taxon>
        <taxon>Bacillati</taxon>
        <taxon>Bacillota</taxon>
        <taxon>Bacilli</taxon>
        <taxon>Bacillales</taxon>
        <taxon>Bacillaceae</taxon>
        <taxon>Halalkalibacter</taxon>
    </lineage>
</organism>
<dbReference type="GO" id="GO:0000287">
    <property type="term" value="F:magnesium ion binding"/>
    <property type="evidence" value="ECO:0007669"/>
    <property type="project" value="UniProtKB-UniRule"/>
</dbReference>
<dbReference type="GO" id="GO:0009102">
    <property type="term" value="P:biotin biosynthetic process"/>
    <property type="evidence" value="ECO:0007669"/>
    <property type="project" value="UniProtKB-UniRule"/>
</dbReference>
<dbReference type="HAMAP" id="MF_00668">
    <property type="entry name" value="BioW"/>
    <property type="match status" value="1"/>
</dbReference>
<dbReference type="EMBL" id="CP020814">
    <property type="protein sequence ID" value="ARK28858.1"/>
    <property type="molecule type" value="Genomic_DNA"/>
</dbReference>
<comment type="subunit">
    <text evidence="3 11">Homodimer.</text>
</comment>
<comment type="similarity">
    <text evidence="11">Belongs to the BioW family.</text>
</comment>
<keyword evidence="8 11" id="KW-0067">ATP-binding</keyword>
<gene>
    <name evidence="11 12" type="primary">bioW</name>
    <name evidence="12" type="ORF">BkAM31D_02740</name>
</gene>
<evidence type="ECO:0000256" key="3">
    <source>
        <dbReference type="ARBA" id="ARBA00011738"/>
    </source>
</evidence>
<comment type="pathway">
    <text evidence="2 11">Metabolic intermediate metabolism; pimeloyl-CoA biosynthesis; pimeloyl-CoA from pimelate: step 1/1.</text>
</comment>
<evidence type="ECO:0000256" key="7">
    <source>
        <dbReference type="ARBA" id="ARBA00022756"/>
    </source>
</evidence>
<evidence type="ECO:0000256" key="10">
    <source>
        <dbReference type="ARBA" id="ARBA00049553"/>
    </source>
</evidence>
<dbReference type="EC" id="6.2.1.14" evidence="4 11"/>
<comment type="cofactor">
    <cofactor evidence="1 11">
        <name>Mg(2+)</name>
        <dbReference type="ChEBI" id="CHEBI:18420"/>
    </cofactor>
</comment>
<accession>A0A1X9M5Y2</accession>
<proteinExistence type="inferred from homology"/>
<evidence type="ECO:0000256" key="8">
    <source>
        <dbReference type="ARBA" id="ARBA00022840"/>
    </source>
</evidence>
<dbReference type="RefSeq" id="WP_066158097.1">
    <property type="nucleotide sequence ID" value="NZ_CP020814.1"/>
</dbReference>
<dbReference type="InterPro" id="IPR005499">
    <property type="entry name" value="BioW"/>
</dbReference>
<dbReference type="NCBIfam" id="NF002360">
    <property type="entry name" value="PRK01322.1"/>
    <property type="match status" value="1"/>
</dbReference>
<keyword evidence="7 11" id="KW-0093">Biotin biosynthesis</keyword>
<dbReference type="GO" id="GO:0005524">
    <property type="term" value="F:ATP binding"/>
    <property type="evidence" value="ECO:0007669"/>
    <property type="project" value="UniProtKB-KW"/>
</dbReference>
<dbReference type="NCBIfam" id="TIGR01204">
    <property type="entry name" value="bioW"/>
    <property type="match status" value="1"/>
</dbReference>
<name>A0A1X9M5Y2_9BACI</name>
<dbReference type="STRING" id="199441.BkAM31D_02740"/>
<comment type="catalytic activity">
    <reaction evidence="10 11">
        <text>heptanedioate + ATP + CoA = 6-carboxyhexanoyl-CoA + AMP + diphosphate</text>
        <dbReference type="Rhea" id="RHEA:14781"/>
        <dbReference type="ChEBI" id="CHEBI:30616"/>
        <dbReference type="ChEBI" id="CHEBI:33019"/>
        <dbReference type="ChEBI" id="CHEBI:36165"/>
        <dbReference type="ChEBI" id="CHEBI:57287"/>
        <dbReference type="ChEBI" id="CHEBI:57360"/>
        <dbReference type="ChEBI" id="CHEBI:456215"/>
        <dbReference type="EC" id="6.2.1.14"/>
    </reaction>
</comment>
<keyword evidence="6 11" id="KW-0547">Nucleotide-binding</keyword>
<sequence>MQADRYTIRMRAAKGGPHENGGKHISGGEALVKEEEIKRVVHTMLDKALDHSRGKPDFLQVTVEEVVEPIDYLKPLPIHSHQVNSLQEGQGKAINLLELCGIPTSTIEKAYRVIANPLNRGLRGAMFIDIDTGQRVDRRGEKGVRVSRMDWNEENFILWATRKKINKSLRIKEAVTLATKVANCPEVMAELCWSDDPDYLTGYVSSIKIGYQRISKLKKFGDESGCRIFFVRACDVTSCIDYLENRPTLLLWEEENDEQLN</sequence>
<evidence type="ECO:0000256" key="1">
    <source>
        <dbReference type="ARBA" id="ARBA00001946"/>
    </source>
</evidence>
<dbReference type="Proteomes" id="UP000193006">
    <property type="component" value="Chromosome"/>
</dbReference>